<keyword evidence="2" id="KW-1185">Reference proteome</keyword>
<gene>
    <name evidence="1" type="ORF">FB382_003727</name>
</gene>
<accession>A0A7W3PBD3</accession>
<comment type="caution">
    <text evidence="1">The sequence shown here is derived from an EMBL/GenBank/DDBJ whole genome shotgun (WGS) entry which is preliminary data.</text>
</comment>
<organism evidence="1 2">
    <name type="scientific">Nocardioides ginsengisegetis</name>
    <dbReference type="NCBI Taxonomy" id="661491"/>
    <lineage>
        <taxon>Bacteria</taxon>
        <taxon>Bacillati</taxon>
        <taxon>Actinomycetota</taxon>
        <taxon>Actinomycetes</taxon>
        <taxon>Propionibacteriales</taxon>
        <taxon>Nocardioidaceae</taxon>
        <taxon>Nocardioides</taxon>
    </lineage>
</organism>
<name>A0A7W3PBD3_9ACTN</name>
<evidence type="ECO:0000313" key="1">
    <source>
        <dbReference type="EMBL" id="MBA8805436.1"/>
    </source>
</evidence>
<dbReference type="Proteomes" id="UP000580910">
    <property type="component" value="Unassembled WGS sequence"/>
</dbReference>
<evidence type="ECO:0000313" key="2">
    <source>
        <dbReference type="Proteomes" id="UP000580910"/>
    </source>
</evidence>
<dbReference type="EMBL" id="JACGXA010000001">
    <property type="protein sequence ID" value="MBA8805436.1"/>
    <property type="molecule type" value="Genomic_DNA"/>
</dbReference>
<protein>
    <submittedName>
        <fullName evidence="1">Uncharacterized protein</fullName>
    </submittedName>
</protein>
<dbReference type="RefSeq" id="WP_182541173.1">
    <property type="nucleotide sequence ID" value="NZ_JACGXA010000001.1"/>
</dbReference>
<reference evidence="1 2" key="1">
    <citation type="submission" date="2020-07" db="EMBL/GenBank/DDBJ databases">
        <title>Sequencing the genomes of 1000 actinobacteria strains.</title>
        <authorList>
            <person name="Klenk H.-P."/>
        </authorList>
    </citation>
    <scope>NUCLEOTIDE SEQUENCE [LARGE SCALE GENOMIC DNA]</scope>
    <source>
        <strain evidence="1 2">DSM 21349</strain>
    </source>
</reference>
<sequence>MFSTARRVYPRAALLVAWPPCRGGSAGEIAVGATWGQDGSRPDGDGEYGFIVATFEAVNEPVMVSKTWNWLRPYDAKPHERGSMLLDPPSVVRMALIEDTDATGNKATTIHVEHLDVPIEWVEDLRTLWRWDLHRLNR</sequence>
<proteinExistence type="predicted"/>
<dbReference type="AlphaFoldDB" id="A0A7W3PBD3"/>